<dbReference type="AlphaFoldDB" id="A0A7T2W137"/>
<dbReference type="SUPFAM" id="SSF54427">
    <property type="entry name" value="NTF2-like"/>
    <property type="match status" value="1"/>
</dbReference>
<dbReference type="InterPro" id="IPR032710">
    <property type="entry name" value="NTF2-like_dom_sf"/>
</dbReference>
<evidence type="ECO:0000256" key="1">
    <source>
        <dbReference type="ARBA" id="ARBA00009570"/>
    </source>
</evidence>
<evidence type="ECO:0000256" key="2">
    <source>
        <dbReference type="ARBA" id="ARBA00023002"/>
    </source>
</evidence>
<dbReference type="InterPro" id="IPR000391">
    <property type="entry name" value="Rng_hydr_dOase-bsu"/>
</dbReference>
<dbReference type="GO" id="GO:0019380">
    <property type="term" value="P:3-phenylpropionate catabolic process"/>
    <property type="evidence" value="ECO:0007669"/>
    <property type="project" value="TreeGrafter"/>
</dbReference>
<dbReference type="Pfam" id="PF00866">
    <property type="entry name" value="Ring_hydroxyl_B"/>
    <property type="match status" value="1"/>
</dbReference>
<accession>A0A7T2W137</accession>
<organism evidence="3 4">
    <name type="scientific">Delftia acidovorans</name>
    <name type="common">Pseudomonas acidovorans</name>
    <name type="synonym">Comamonas acidovorans</name>
    <dbReference type="NCBI Taxonomy" id="80866"/>
    <lineage>
        <taxon>Bacteria</taxon>
        <taxon>Pseudomonadati</taxon>
        <taxon>Pseudomonadota</taxon>
        <taxon>Betaproteobacteria</taxon>
        <taxon>Burkholderiales</taxon>
        <taxon>Comamonadaceae</taxon>
        <taxon>Delftia</taxon>
    </lineage>
</organism>
<dbReference type="Proteomes" id="UP000594778">
    <property type="component" value="Chromosome"/>
</dbReference>
<proteinExistence type="inferred from homology"/>
<keyword evidence="3" id="KW-0223">Dioxygenase</keyword>
<protein>
    <submittedName>
        <fullName evidence="3">Aromatic-ring-hydroxylating dioxygenase subunit beta</fullName>
    </submittedName>
</protein>
<keyword evidence="2" id="KW-0560">Oxidoreductase</keyword>
<dbReference type="Gene3D" id="3.10.450.50">
    <property type="match status" value="1"/>
</dbReference>
<sequence>MTTPHTDIDPVRFVLDEARLLNDARYEDWLALFAPDGHYWVPLAGDRQPDPFAHASIAYEDRLLLATRIRRLQSPRAHSLEPGVRGLHVLQQPRVETASGNTDGNGDGNGDEDTGWQVYTPFLYIEVCGARRSTLAGTWRHRLRNTSSGLQIVLKRTDLVNASFAHEAIQLFP</sequence>
<dbReference type="PANTHER" id="PTHR41534:SF1">
    <property type="entry name" value="BLR3401 PROTEIN"/>
    <property type="match status" value="1"/>
</dbReference>
<reference evidence="3 4" key="1">
    <citation type="submission" date="2020-12" db="EMBL/GenBank/DDBJ databases">
        <title>FDA dAtabase for Regulatory Grade micrObial Sequences (FDA-ARGOS): Supporting development and validation of Infectious Disease Dx tests.</title>
        <authorList>
            <person name="Sproer C."/>
            <person name="Gronow S."/>
            <person name="Severitt S."/>
            <person name="Schroder I."/>
            <person name="Tallon L."/>
            <person name="Sadzewicz L."/>
            <person name="Zhao X."/>
            <person name="Boylan J."/>
            <person name="Ott S."/>
            <person name="Bowen H."/>
            <person name="Vavikolanu K."/>
            <person name="Mehta A."/>
            <person name="Aluvathingal J."/>
            <person name="Nadendla S."/>
            <person name="Lowell S."/>
            <person name="Myers T."/>
            <person name="Yan Y."/>
            <person name="Sichtig H."/>
        </authorList>
    </citation>
    <scope>NUCLEOTIDE SEQUENCE [LARGE SCALE GENOMIC DNA]</scope>
    <source>
        <strain evidence="3 4">FDAARGOS_909</strain>
    </source>
</reference>
<gene>
    <name evidence="3" type="ORF">I6G66_10335</name>
</gene>
<dbReference type="GO" id="GO:0051213">
    <property type="term" value="F:dioxygenase activity"/>
    <property type="evidence" value="ECO:0007669"/>
    <property type="project" value="UniProtKB-KW"/>
</dbReference>
<dbReference type="EMBL" id="CP065668">
    <property type="protein sequence ID" value="QPS10360.1"/>
    <property type="molecule type" value="Genomic_DNA"/>
</dbReference>
<dbReference type="PANTHER" id="PTHR41534">
    <property type="entry name" value="BLR3401 PROTEIN"/>
    <property type="match status" value="1"/>
</dbReference>
<evidence type="ECO:0000313" key="4">
    <source>
        <dbReference type="Proteomes" id="UP000594778"/>
    </source>
</evidence>
<dbReference type="RefSeq" id="WP_197956894.1">
    <property type="nucleotide sequence ID" value="NZ_CP065668.1"/>
</dbReference>
<name>A0A7T2W137_DELAC</name>
<evidence type="ECO:0000313" key="3">
    <source>
        <dbReference type="EMBL" id="QPS10360.1"/>
    </source>
</evidence>
<comment type="similarity">
    <text evidence="1">Belongs to the bacterial ring-hydroxylating dioxygenase beta subunit family.</text>
</comment>